<feature type="signal peptide" evidence="1">
    <location>
        <begin position="1"/>
        <end position="26"/>
    </location>
</feature>
<sequence>MLRTSPYRLRAGLVVAFVSATLAALAQPPGDAFARRQATRLDAPVKAVAPQRLHIDTAQGSGELPVYANRDLEAPAPDVTRVLIVLHGTLRNADVYEATGQQVIAQAGEAGQHVLVVAPQFLTRADARAFDLPPRTLAWSQRGWKAGEAARQPAPLGSMAVLDALLARFVDRRRYPALGSVVVAGHSAGAQLLQRYAVVGHGDEALARLGVAVRYVVANPSSYLYFDGRRPAAASAPPADCEGVNRWKYGFDGAPPYVTAQGKADFERRYVARDVVYLLGTADTDPATHFIDRSCAAMTQGPNRLARGLAYFDYLRVRHPSDFTQTLVEVPGVGHDNLRMFTSECGTAVLLGQPIPASCPAMGGQG</sequence>
<reference evidence="3" key="1">
    <citation type="submission" date="2017-09" db="EMBL/GenBank/DDBJ databases">
        <title>FDA dAtabase for Regulatory Grade micrObial Sequences (FDA-ARGOS): Supporting development and validation of Infectious Disease Dx tests.</title>
        <authorList>
            <person name="Minogue T."/>
            <person name="Wolcott M."/>
            <person name="Wasieloski L."/>
            <person name="Aguilar W."/>
            <person name="Moore D."/>
            <person name="Tallon L."/>
            <person name="Sadzewicz L."/>
            <person name="Ott S."/>
            <person name="Zhao X."/>
            <person name="Nagaraj S."/>
            <person name="Vavikolanu K."/>
            <person name="Aluvathingal J."/>
            <person name="Nadendla S."/>
            <person name="Sichtig H."/>
        </authorList>
    </citation>
    <scope>NUCLEOTIDE SEQUENCE [LARGE SCALE GENOMIC DNA]</scope>
    <source>
        <strain evidence="3">FDAARGOS_390</strain>
    </source>
</reference>
<evidence type="ECO:0000313" key="3">
    <source>
        <dbReference type="Proteomes" id="UP000220629"/>
    </source>
</evidence>
<dbReference type="Proteomes" id="UP000220629">
    <property type="component" value="Unassembled WGS sequence"/>
</dbReference>
<dbReference type="PANTHER" id="PTHR35560">
    <property type="entry name" value="BLL0132 PROTEIN"/>
    <property type="match status" value="1"/>
</dbReference>
<dbReference type="RefSeq" id="WP_098151622.1">
    <property type="nucleotide sequence ID" value="NZ_CP065596.1"/>
</dbReference>
<dbReference type="InterPro" id="IPR029058">
    <property type="entry name" value="AB_hydrolase_fold"/>
</dbReference>
<dbReference type="Gene3D" id="3.40.50.1820">
    <property type="entry name" value="alpha/beta hydrolase"/>
    <property type="match status" value="1"/>
</dbReference>
<evidence type="ECO:0000313" key="2">
    <source>
        <dbReference type="EMBL" id="PEH41541.1"/>
    </source>
</evidence>
<accession>A0A2A7SD98</accession>
<evidence type="ECO:0000256" key="1">
    <source>
        <dbReference type="SAM" id="SignalP"/>
    </source>
</evidence>
<dbReference type="SUPFAM" id="SSF53474">
    <property type="entry name" value="alpha/beta-Hydrolases"/>
    <property type="match status" value="1"/>
</dbReference>
<dbReference type="EMBL" id="PDDY01000001">
    <property type="protein sequence ID" value="PEH41541.1"/>
    <property type="molecule type" value="Genomic_DNA"/>
</dbReference>
<evidence type="ECO:0008006" key="4">
    <source>
        <dbReference type="Google" id="ProtNLM"/>
    </source>
</evidence>
<protein>
    <recommendedName>
        <fullName evidence="4">AB hydrolase-1 domain-containing protein</fullName>
    </recommendedName>
</protein>
<feature type="chain" id="PRO_5013128896" description="AB hydrolase-1 domain-containing protein" evidence="1">
    <location>
        <begin position="27"/>
        <end position="366"/>
    </location>
</feature>
<dbReference type="PANTHER" id="PTHR35560:SF3">
    <property type="entry name" value="PEPTIDASE S9 PROLYL OLIGOPEPTIDASE CATALYTIC DOMAIN-CONTAINING PROTEIN"/>
    <property type="match status" value="1"/>
</dbReference>
<dbReference type="AlphaFoldDB" id="A0A2A7SD98"/>
<name>A0A2A7SD98_BURGA</name>
<proteinExistence type="predicted"/>
<gene>
    <name evidence="2" type="ORF">CRM94_04865</name>
</gene>
<comment type="caution">
    <text evidence="2">The sequence shown here is derived from an EMBL/GenBank/DDBJ whole genome shotgun (WGS) entry which is preliminary data.</text>
</comment>
<keyword evidence="1" id="KW-0732">Signal</keyword>
<organism evidence="2 3">
    <name type="scientific">Burkholderia gladioli</name>
    <name type="common">Pseudomonas marginata</name>
    <name type="synonym">Phytomonas marginata</name>
    <dbReference type="NCBI Taxonomy" id="28095"/>
    <lineage>
        <taxon>Bacteria</taxon>
        <taxon>Pseudomonadati</taxon>
        <taxon>Pseudomonadota</taxon>
        <taxon>Betaproteobacteria</taxon>
        <taxon>Burkholderiales</taxon>
        <taxon>Burkholderiaceae</taxon>
        <taxon>Burkholderia</taxon>
    </lineage>
</organism>